<comment type="caution">
    <text evidence="1">The sequence shown here is derived from an EMBL/GenBank/DDBJ whole genome shotgun (WGS) entry which is preliminary data.</text>
</comment>
<keyword evidence="2" id="KW-1185">Reference proteome</keyword>
<dbReference type="InterPro" id="IPR025365">
    <property type="entry name" value="DUF4269"/>
</dbReference>
<accession>A0ABW0Y6Q7</accession>
<organism evidence="1 2">
    <name type="scientific">Aeromonas eucrenophila</name>
    <dbReference type="NCBI Taxonomy" id="649"/>
    <lineage>
        <taxon>Bacteria</taxon>
        <taxon>Pseudomonadati</taxon>
        <taxon>Pseudomonadota</taxon>
        <taxon>Gammaproteobacteria</taxon>
        <taxon>Aeromonadales</taxon>
        <taxon>Aeromonadaceae</taxon>
        <taxon>Aeromonas</taxon>
    </lineage>
</organism>
<sequence length="228" mass="25157">MPTDCCLLRSDETAAPAAVFPSARGTPSPLAQNWRRLDYLTLGNERQRSAHALLTSGLWDELQRLCQDLALVSTVAIGLDRPGSDLDVLCQHSDPAELAALLAPQGWQASDKGDRVWLLERTLTGPDGEVWPVELYVTPSPLATRNGWRHLSLMAALLEHFGWGFYRAVLHLRLEQGLKGEAAICQLLGLPGDPYLALLTLEGVDLDRLIWQSSPLTHVPRFEDNPLP</sequence>
<name>A0ABW0Y6Q7_9GAMM</name>
<protein>
    <submittedName>
        <fullName evidence="1">DUF4269 domain-containing protein</fullName>
    </submittedName>
</protein>
<evidence type="ECO:0000313" key="1">
    <source>
        <dbReference type="EMBL" id="MFC5705454.1"/>
    </source>
</evidence>
<reference evidence="2" key="1">
    <citation type="journal article" date="2019" name="Int. J. Syst. Evol. Microbiol.">
        <title>The Global Catalogue of Microorganisms (GCM) 10K type strain sequencing project: providing services to taxonomists for standard genome sequencing and annotation.</title>
        <authorList>
            <consortium name="The Broad Institute Genomics Platform"/>
            <consortium name="The Broad Institute Genome Sequencing Center for Infectious Disease"/>
            <person name="Wu L."/>
            <person name="Ma J."/>
        </authorList>
    </citation>
    <scope>NUCLEOTIDE SEQUENCE [LARGE SCALE GENOMIC DNA]</scope>
    <source>
        <strain evidence="2">KCTC 15012</strain>
    </source>
</reference>
<gene>
    <name evidence="1" type="ORF">ACFPVW_05070</name>
</gene>
<dbReference type="Pfam" id="PF14091">
    <property type="entry name" value="DUF4269"/>
    <property type="match status" value="1"/>
</dbReference>
<proteinExistence type="predicted"/>
<dbReference type="Proteomes" id="UP001596132">
    <property type="component" value="Unassembled WGS sequence"/>
</dbReference>
<evidence type="ECO:0000313" key="2">
    <source>
        <dbReference type="Proteomes" id="UP001596132"/>
    </source>
</evidence>
<dbReference type="EMBL" id="JBHSPP010000005">
    <property type="protein sequence ID" value="MFC5705454.1"/>
    <property type="molecule type" value="Genomic_DNA"/>
</dbReference>
<dbReference type="RefSeq" id="WP_042640367.1">
    <property type="nucleotide sequence ID" value="NZ_CDDF01000005.1"/>
</dbReference>